<evidence type="ECO:0000256" key="1">
    <source>
        <dbReference type="SAM" id="Phobius"/>
    </source>
</evidence>
<organism evidence="2 3">
    <name type="scientific">Flavobacterium tibetense</name>
    <dbReference type="NCBI Taxonomy" id="2233533"/>
    <lineage>
        <taxon>Bacteria</taxon>
        <taxon>Pseudomonadati</taxon>
        <taxon>Bacteroidota</taxon>
        <taxon>Flavobacteriia</taxon>
        <taxon>Flavobacteriales</taxon>
        <taxon>Flavobacteriaceae</taxon>
        <taxon>Flavobacterium</taxon>
    </lineage>
</organism>
<accession>A0A365NZH0</accession>
<feature type="transmembrane region" description="Helical" evidence="1">
    <location>
        <begin position="35"/>
        <end position="54"/>
    </location>
</feature>
<keyword evidence="1" id="KW-0812">Transmembrane</keyword>
<comment type="caution">
    <text evidence="2">The sequence shown here is derived from an EMBL/GenBank/DDBJ whole genome shotgun (WGS) entry which is preliminary data.</text>
</comment>
<dbReference type="Proteomes" id="UP000253319">
    <property type="component" value="Unassembled WGS sequence"/>
</dbReference>
<dbReference type="AlphaFoldDB" id="A0A365NZH0"/>
<dbReference type="RefSeq" id="WP_113989755.1">
    <property type="nucleotide sequence ID" value="NZ_QLST01000015.1"/>
</dbReference>
<proteinExistence type="predicted"/>
<reference evidence="2 3" key="1">
    <citation type="submission" date="2018-06" db="EMBL/GenBank/DDBJ databases">
        <title>Flavobacterium tibetense sp. nov., isolated from a wetland YonghuCo on Tibetan Plateau.</title>
        <authorList>
            <person name="Xing P."/>
            <person name="Phurbu D."/>
            <person name="Lu H."/>
        </authorList>
    </citation>
    <scope>NUCLEOTIDE SEQUENCE [LARGE SCALE GENOMIC DNA]</scope>
    <source>
        <strain evidence="2 3">YH5</strain>
    </source>
</reference>
<keyword evidence="1" id="KW-0472">Membrane</keyword>
<evidence type="ECO:0000313" key="3">
    <source>
        <dbReference type="Proteomes" id="UP000253319"/>
    </source>
</evidence>
<keyword evidence="3" id="KW-1185">Reference proteome</keyword>
<dbReference type="OrthoDB" id="9909014at2"/>
<sequence>MNKKYPYTEKHTREQLEKANPNLYVKKSKINRKKLIATIFGTLVILFVIGIWNYRTEKHLRNNGVQTTATISSIKSEYRRINDLELTRIHTYSIEYKFLYNSDTVSGLDIIRKEELNEYFDNMPKVNDSIEILYDIEKIEHSSIKKK</sequence>
<name>A0A365NZH0_9FLAO</name>
<keyword evidence="1" id="KW-1133">Transmembrane helix</keyword>
<protein>
    <submittedName>
        <fullName evidence="2">Uncharacterized protein</fullName>
    </submittedName>
</protein>
<dbReference type="EMBL" id="QLST01000015">
    <property type="protein sequence ID" value="RBA27648.1"/>
    <property type="molecule type" value="Genomic_DNA"/>
</dbReference>
<gene>
    <name evidence="2" type="ORF">DPN68_11305</name>
</gene>
<evidence type="ECO:0000313" key="2">
    <source>
        <dbReference type="EMBL" id="RBA27648.1"/>
    </source>
</evidence>